<keyword evidence="4" id="KW-1003">Cell membrane</keyword>
<evidence type="ECO:0000256" key="6">
    <source>
        <dbReference type="ARBA" id="ARBA00022692"/>
    </source>
</evidence>
<dbReference type="InterPro" id="IPR000515">
    <property type="entry name" value="MetI-like"/>
</dbReference>
<evidence type="ECO:0000313" key="11">
    <source>
        <dbReference type="EMBL" id="HGZ79486.1"/>
    </source>
</evidence>
<dbReference type="EMBL" id="DTKQ01000043">
    <property type="protein sequence ID" value="HGZ79486.1"/>
    <property type="molecule type" value="Genomic_DNA"/>
</dbReference>
<evidence type="ECO:0000256" key="7">
    <source>
        <dbReference type="ARBA" id="ARBA00022989"/>
    </source>
</evidence>
<dbReference type="GO" id="GO:0005886">
    <property type="term" value="C:plasma membrane"/>
    <property type="evidence" value="ECO:0007669"/>
    <property type="project" value="UniProtKB-SubCell"/>
</dbReference>
<evidence type="ECO:0000256" key="4">
    <source>
        <dbReference type="ARBA" id="ARBA00022475"/>
    </source>
</evidence>
<dbReference type="GO" id="GO:0055085">
    <property type="term" value="P:transmembrane transport"/>
    <property type="evidence" value="ECO:0007669"/>
    <property type="project" value="InterPro"/>
</dbReference>
<dbReference type="PROSITE" id="PS50928">
    <property type="entry name" value="ABC_TM1"/>
    <property type="match status" value="1"/>
</dbReference>
<name>A0A832IF84_9THEM</name>
<gene>
    <name evidence="11" type="ORF">ENW55_05845</name>
</gene>
<feature type="transmembrane region" description="Helical" evidence="9">
    <location>
        <begin position="238"/>
        <end position="259"/>
    </location>
</feature>
<dbReference type="Pfam" id="PF00528">
    <property type="entry name" value="BPD_transp_1"/>
    <property type="match status" value="1"/>
</dbReference>
<keyword evidence="8 9" id="KW-0472">Membrane</keyword>
<reference evidence="11" key="1">
    <citation type="journal article" date="2020" name="mSystems">
        <title>Genome- and Community-Level Interaction Insights into Carbon Utilization and Element Cycling Functions of Hydrothermarchaeota in Hydrothermal Sediment.</title>
        <authorList>
            <person name="Zhou Z."/>
            <person name="Liu Y."/>
            <person name="Xu W."/>
            <person name="Pan J."/>
            <person name="Luo Z.H."/>
            <person name="Li M."/>
        </authorList>
    </citation>
    <scope>NUCLEOTIDE SEQUENCE [LARGE SCALE GENOMIC DNA]</scope>
    <source>
        <strain evidence="11">SpSt-86</strain>
    </source>
</reference>
<evidence type="ECO:0000256" key="1">
    <source>
        <dbReference type="ARBA" id="ARBA00004651"/>
    </source>
</evidence>
<feature type="transmembrane region" description="Helical" evidence="9">
    <location>
        <begin position="103"/>
        <end position="124"/>
    </location>
</feature>
<feature type="transmembrane region" description="Helical" evidence="9">
    <location>
        <begin position="136"/>
        <end position="159"/>
    </location>
</feature>
<feature type="transmembrane region" description="Helical" evidence="9">
    <location>
        <begin position="7"/>
        <end position="28"/>
    </location>
</feature>
<keyword evidence="5" id="KW-0762">Sugar transport</keyword>
<dbReference type="InterPro" id="IPR035906">
    <property type="entry name" value="MetI-like_sf"/>
</dbReference>
<evidence type="ECO:0000256" key="3">
    <source>
        <dbReference type="ARBA" id="ARBA00022448"/>
    </source>
</evidence>
<evidence type="ECO:0000259" key="10">
    <source>
        <dbReference type="PROSITE" id="PS50928"/>
    </source>
</evidence>
<evidence type="ECO:0000256" key="5">
    <source>
        <dbReference type="ARBA" id="ARBA00022597"/>
    </source>
</evidence>
<organism evidence="11">
    <name type="scientific">Pseudothermotoga hypogea</name>
    <dbReference type="NCBI Taxonomy" id="57487"/>
    <lineage>
        <taxon>Bacteria</taxon>
        <taxon>Thermotogati</taxon>
        <taxon>Thermotogota</taxon>
        <taxon>Thermotogae</taxon>
        <taxon>Thermotogales</taxon>
        <taxon>Thermotogaceae</taxon>
        <taxon>Pseudothermotoga</taxon>
    </lineage>
</organism>
<evidence type="ECO:0000256" key="8">
    <source>
        <dbReference type="ARBA" id="ARBA00023136"/>
    </source>
</evidence>
<comment type="caution">
    <text evidence="11">The sequence shown here is derived from an EMBL/GenBank/DDBJ whole genome shotgun (WGS) entry which is preliminary data.</text>
</comment>
<sequence>MRRLLTILRILALSVFLVCALFPLYWTFITSLKGATEMYSYPITYWPKQVTLENYRYLLRSLNFGRYTVNSIFVSLLSSLAALMVASFSGYVLARRRFSTKKVLFFVLFITQMIPGFMLMSSIYVMLGPIGLVDNLLVLAFLYTGIMVPFSTIMMKSFFERIPESIEEAALIDGCKKLQMVFKIVFPVTAPGLAATFCFAFVNCWNELFLAIMLLNSESKKTIPVGLNSFVGKADIDWGAMSAGVLIALIPAMVIFAFAQKYIVQGLTQGAVKE</sequence>
<feature type="transmembrane region" description="Helical" evidence="9">
    <location>
        <begin position="180"/>
        <end position="202"/>
    </location>
</feature>
<feature type="domain" description="ABC transmembrane type-1" evidence="10">
    <location>
        <begin position="68"/>
        <end position="259"/>
    </location>
</feature>
<dbReference type="CDD" id="cd06261">
    <property type="entry name" value="TM_PBP2"/>
    <property type="match status" value="1"/>
</dbReference>
<dbReference type="PANTHER" id="PTHR32243">
    <property type="entry name" value="MALTOSE TRANSPORT SYSTEM PERMEASE-RELATED"/>
    <property type="match status" value="1"/>
</dbReference>
<feature type="transmembrane region" description="Helical" evidence="9">
    <location>
        <begin position="72"/>
        <end position="94"/>
    </location>
</feature>
<dbReference type="Gene3D" id="1.10.3720.10">
    <property type="entry name" value="MetI-like"/>
    <property type="match status" value="1"/>
</dbReference>
<dbReference type="SUPFAM" id="SSF161098">
    <property type="entry name" value="MetI-like"/>
    <property type="match status" value="1"/>
</dbReference>
<proteinExistence type="inferred from homology"/>
<dbReference type="PANTHER" id="PTHR32243:SF50">
    <property type="entry name" value="MALTOSE_MALTODEXTRIN TRANSPORT SYSTEM PERMEASE PROTEIN MALG"/>
    <property type="match status" value="1"/>
</dbReference>
<accession>A0A832IF84</accession>
<comment type="subcellular location">
    <subcellularLocation>
        <location evidence="1 9">Cell membrane</location>
        <topology evidence="1 9">Multi-pass membrane protein</topology>
    </subcellularLocation>
</comment>
<comment type="similarity">
    <text evidence="2">Belongs to the binding-protein-dependent transport system permease family. MalFG subfamily.</text>
</comment>
<keyword evidence="7 9" id="KW-1133">Transmembrane helix</keyword>
<dbReference type="InterPro" id="IPR050901">
    <property type="entry name" value="BP-dep_ABC_trans_perm"/>
</dbReference>
<dbReference type="AlphaFoldDB" id="A0A832IF84"/>
<evidence type="ECO:0000256" key="2">
    <source>
        <dbReference type="ARBA" id="ARBA00009047"/>
    </source>
</evidence>
<keyword evidence="6 9" id="KW-0812">Transmembrane</keyword>
<evidence type="ECO:0000256" key="9">
    <source>
        <dbReference type="RuleBase" id="RU363032"/>
    </source>
</evidence>
<protein>
    <submittedName>
        <fullName evidence="11">Carbohydrate ABC transporter permease</fullName>
    </submittedName>
</protein>
<keyword evidence="3 9" id="KW-0813">Transport</keyword>